<proteinExistence type="predicted"/>
<name>A0ABV1EPG9_9FIRM</name>
<reference evidence="1 2" key="1">
    <citation type="submission" date="2024-03" db="EMBL/GenBank/DDBJ databases">
        <title>Human intestinal bacterial collection.</title>
        <authorList>
            <person name="Pauvert C."/>
            <person name="Hitch T.C.A."/>
            <person name="Clavel T."/>
        </authorList>
    </citation>
    <scope>NUCLEOTIDE SEQUENCE [LARGE SCALE GENOMIC DNA]</scope>
    <source>
        <strain evidence="1 2">CLA-AP-H34</strain>
    </source>
</reference>
<dbReference type="Proteomes" id="UP001440599">
    <property type="component" value="Unassembled WGS sequence"/>
</dbReference>
<protein>
    <submittedName>
        <fullName evidence="1">Uncharacterized protein</fullName>
    </submittedName>
</protein>
<dbReference type="EMBL" id="JBBMFT010000004">
    <property type="protein sequence ID" value="MEQ2456483.1"/>
    <property type="molecule type" value="Genomic_DNA"/>
</dbReference>
<dbReference type="RefSeq" id="WP_349140135.1">
    <property type="nucleotide sequence ID" value="NZ_JBBMFT010000004.1"/>
</dbReference>
<organism evidence="1 2">
    <name type="scientific">Flavonifractor hominis</name>
    <dbReference type="NCBI Taxonomy" id="3133178"/>
    <lineage>
        <taxon>Bacteria</taxon>
        <taxon>Bacillati</taxon>
        <taxon>Bacillota</taxon>
        <taxon>Clostridia</taxon>
        <taxon>Eubacteriales</taxon>
        <taxon>Oscillospiraceae</taxon>
        <taxon>Flavonifractor</taxon>
    </lineage>
</organism>
<gene>
    <name evidence="1" type="ORF">WMO45_08115</name>
</gene>
<sequence>MTTIEIKREDERLSRLLSECFSGGERLRRELRLTRSQAERLAAAFHAAVRPMGGDWYEISFQGAYRYYDN</sequence>
<keyword evidence="2" id="KW-1185">Reference proteome</keyword>
<accession>A0ABV1EPG9</accession>
<evidence type="ECO:0000313" key="2">
    <source>
        <dbReference type="Proteomes" id="UP001440599"/>
    </source>
</evidence>
<comment type="caution">
    <text evidence="1">The sequence shown here is derived from an EMBL/GenBank/DDBJ whole genome shotgun (WGS) entry which is preliminary data.</text>
</comment>
<evidence type="ECO:0000313" key="1">
    <source>
        <dbReference type="EMBL" id="MEQ2456483.1"/>
    </source>
</evidence>